<dbReference type="EMBL" id="RDQH01000335">
    <property type="protein sequence ID" value="RXH89385.1"/>
    <property type="molecule type" value="Genomic_DNA"/>
</dbReference>
<protein>
    <submittedName>
        <fullName evidence="3">Uncharacterized protein</fullName>
    </submittedName>
</protein>
<dbReference type="InterPro" id="IPR009737">
    <property type="entry name" value="Aim32/Apd1-like"/>
</dbReference>
<dbReference type="AlphaFoldDB" id="A0A498J400"/>
<dbReference type="Proteomes" id="UP000290289">
    <property type="component" value="Chromosome 9"/>
</dbReference>
<accession>A0A498J400</accession>
<reference evidence="3 4" key="1">
    <citation type="submission" date="2018-10" db="EMBL/GenBank/DDBJ databases">
        <title>A high-quality apple genome assembly.</title>
        <authorList>
            <person name="Hu J."/>
        </authorList>
    </citation>
    <scope>NUCLEOTIDE SEQUENCE [LARGE SCALE GENOMIC DNA]</scope>
    <source>
        <strain evidence="4">cv. HFTH1</strain>
        <tissue evidence="3">Young leaf</tissue>
    </source>
</reference>
<dbReference type="PANTHER" id="PTHR31902">
    <property type="entry name" value="ACTIN PATCHES DISTAL PROTEIN 1"/>
    <property type="match status" value="1"/>
</dbReference>
<dbReference type="Gene3D" id="3.40.30.10">
    <property type="entry name" value="Glutaredoxin"/>
    <property type="match status" value="2"/>
</dbReference>
<organism evidence="3 4">
    <name type="scientific">Malus domestica</name>
    <name type="common">Apple</name>
    <name type="synonym">Pyrus malus</name>
    <dbReference type="NCBI Taxonomy" id="3750"/>
    <lineage>
        <taxon>Eukaryota</taxon>
        <taxon>Viridiplantae</taxon>
        <taxon>Streptophyta</taxon>
        <taxon>Embryophyta</taxon>
        <taxon>Tracheophyta</taxon>
        <taxon>Spermatophyta</taxon>
        <taxon>Magnoliopsida</taxon>
        <taxon>eudicotyledons</taxon>
        <taxon>Gunneridae</taxon>
        <taxon>Pentapetalae</taxon>
        <taxon>rosids</taxon>
        <taxon>fabids</taxon>
        <taxon>Rosales</taxon>
        <taxon>Rosaceae</taxon>
        <taxon>Amygdaloideae</taxon>
        <taxon>Maleae</taxon>
        <taxon>Malus</taxon>
    </lineage>
</organism>
<evidence type="ECO:0000313" key="4">
    <source>
        <dbReference type="Proteomes" id="UP000290289"/>
    </source>
</evidence>
<dbReference type="STRING" id="3750.A0A498J400"/>
<feature type="compositionally biased region" description="Basic and acidic residues" evidence="1">
    <location>
        <begin position="63"/>
        <end position="72"/>
    </location>
</feature>
<keyword evidence="2" id="KW-0472">Membrane</keyword>
<feature type="region of interest" description="Disordered" evidence="1">
    <location>
        <begin position="47"/>
        <end position="81"/>
    </location>
</feature>
<evidence type="ECO:0000256" key="2">
    <source>
        <dbReference type="SAM" id="Phobius"/>
    </source>
</evidence>
<keyword evidence="2" id="KW-0812">Transmembrane</keyword>
<keyword evidence="4" id="KW-1185">Reference proteome</keyword>
<dbReference type="InterPro" id="IPR036249">
    <property type="entry name" value="Thioredoxin-like_sf"/>
</dbReference>
<feature type="compositionally biased region" description="Basic and acidic residues" evidence="1">
    <location>
        <begin position="47"/>
        <end position="56"/>
    </location>
</feature>
<feature type="transmembrane region" description="Helical" evidence="2">
    <location>
        <begin position="138"/>
        <end position="166"/>
    </location>
</feature>
<proteinExistence type="predicted"/>
<gene>
    <name evidence="3" type="ORF">DVH24_031742</name>
</gene>
<dbReference type="Pfam" id="PF06999">
    <property type="entry name" value="Suc_Fer-like"/>
    <property type="match status" value="1"/>
</dbReference>
<evidence type="ECO:0000313" key="3">
    <source>
        <dbReference type="EMBL" id="RXH89385.1"/>
    </source>
</evidence>
<evidence type="ECO:0000256" key="1">
    <source>
        <dbReference type="SAM" id="MobiDB-lite"/>
    </source>
</evidence>
<sequence length="307" mass="35640">MKEFEYYGINNCWYGYVTPEDVPELLDHHIRKGWIIERLWRGQMRASSDEAEKINDQKLPNGESKKIEERPQENGNQIQNNENFSGYCQGANSNRFTCCKENDGSKEKKVKETRESCARKDALGKLSSLIRNWEQSDVLAATTVVGVVATVDVAYFLLSFFLWLFLFRDQRGLKKSNVDSFVDDVLVNDKPWASGVQEVLTSPHVYVCAHMSREEWNCDIARVLINKFKEEVFVTAGFHIRGYKYAGTLTIYSPSSNGSMTCHWYHSVFPDSVPKLLDWHIGRREIIERYWRDYRTTSKKDVMTSIK</sequence>
<dbReference type="SUPFAM" id="SSF52833">
    <property type="entry name" value="Thioredoxin-like"/>
    <property type="match status" value="2"/>
</dbReference>
<dbReference type="PANTHER" id="PTHR31902:SF10">
    <property type="entry name" value="SUCRASE_FERREDOXIN-LIKE FAMILY PROTEIN"/>
    <property type="match status" value="1"/>
</dbReference>
<name>A0A498J400_MALDO</name>
<comment type="caution">
    <text evidence="3">The sequence shown here is derived from an EMBL/GenBank/DDBJ whole genome shotgun (WGS) entry which is preliminary data.</text>
</comment>
<keyword evidence="2" id="KW-1133">Transmembrane helix</keyword>